<evidence type="ECO:0000313" key="8">
    <source>
        <dbReference type="Proteomes" id="UP000663828"/>
    </source>
</evidence>
<dbReference type="InterPro" id="IPR001841">
    <property type="entry name" value="Znf_RING"/>
</dbReference>
<dbReference type="InterPro" id="IPR039577">
    <property type="entry name" value="Rad18"/>
</dbReference>
<dbReference type="InterPro" id="IPR013083">
    <property type="entry name" value="Znf_RING/FYVE/PHD"/>
</dbReference>
<dbReference type="InterPro" id="IPR027370">
    <property type="entry name" value="Znf-RING_euk"/>
</dbReference>
<dbReference type="PANTHER" id="PTHR14134:SF2">
    <property type="entry name" value="E3 UBIQUITIN-PROTEIN LIGASE RAD18"/>
    <property type="match status" value="1"/>
</dbReference>
<evidence type="ECO:0000256" key="1">
    <source>
        <dbReference type="ARBA" id="ARBA00022723"/>
    </source>
</evidence>
<keyword evidence="3" id="KW-0862">Zinc</keyword>
<evidence type="ECO:0000313" key="9">
    <source>
        <dbReference type="Proteomes" id="UP000663852"/>
    </source>
</evidence>
<dbReference type="OrthoDB" id="6105938at2759"/>
<evidence type="ECO:0000313" key="6">
    <source>
        <dbReference type="EMBL" id="CAF1378740.1"/>
    </source>
</evidence>
<sequence>MSSLECSLCHSVFHKPVIIPCGHTFDEICTQQYINYHRGTSASNEFACPLCRTLLDINIPLVLNQSVRTIIHSKSITEVYLIDIATMEQQQLVRSFLDRVSTKKINSSEGTQVIIQTANGLFPVQGGNKQSILKMPMIVRTDMKDTLRDAINMLQQMKQDANVNTCKLCILTRGNKIRVDKNMIDKNIINKCYIVHVSDKNLRLARQFANDIDCHFGHFNQTTLDAFIEHFIFYF</sequence>
<name>A0A815RHY0_ADIRI</name>
<dbReference type="GO" id="GO:0006513">
    <property type="term" value="P:protein monoubiquitination"/>
    <property type="evidence" value="ECO:0007669"/>
    <property type="project" value="InterPro"/>
</dbReference>
<dbReference type="PROSITE" id="PS50089">
    <property type="entry name" value="ZF_RING_2"/>
    <property type="match status" value="1"/>
</dbReference>
<organism evidence="7 9">
    <name type="scientific">Adineta ricciae</name>
    <name type="common">Rotifer</name>
    <dbReference type="NCBI Taxonomy" id="249248"/>
    <lineage>
        <taxon>Eukaryota</taxon>
        <taxon>Metazoa</taxon>
        <taxon>Spiralia</taxon>
        <taxon>Gnathifera</taxon>
        <taxon>Rotifera</taxon>
        <taxon>Eurotatoria</taxon>
        <taxon>Bdelloidea</taxon>
        <taxon>Adinetida</taxon>
        <taxon>Adinetidae</taxon>
        <taxon>Adineta</taxon>
    </lineage>
</organism>
<comment type="caution">
    <text evidence="7">The sequence shown here is derived from an EMBL/GenBank/DDBJ whole genome shotgun (WGS) entry which is preliminary data.</text>
</comment>
<dbReference type="AlphaFoldDB" id="A0A815RHY0"/>
<evidence type="ECO:0000256" key="2">
    <source>
        <dbReference type="ARBA" id="ARBA00022771"/>
    </source>
</evidence>
<evidence type="ECO:0000259" key="5">
    <source>
        <dbReference type="PROSITE" id="PS50089"/>
    </source>
</evidence>
<keyword evidence="1" id="KW-0479">Metal-binding</keyword>
<dbReference type="SMART" id="SM00184">
    <property type="entry name" value="RING"/>
    <property type="match status" value="1"/>
</dbReference>
<dbReference type="Pfam" id="PF13445">
    <property type="entry name" value="zf-RING_UBOX"/>
    <property type="match status" value="1"/>
</dbReference>
<dbReference type="GO" id="GO:0005634">
    <property type="term" value="C:nucleus"/>
    <property type="evidence" value="ECO:0007669"/>
    <property type="project" value="TreeGrafter"/>
</dbReference>
<gene>
    <name evidence="7" type="ORF">EDS130_LOCUS41164</name>
    <name evidence="6" type="ORF">XAT740_LOCUS32953</name>
</gene>
<dbReference type="PANTHER" id="PTHR14134">
    <property type="entry name" value="E3 UBIQUITIN-PROTEIN LIGASE RAD18"/>
    <property type="match status" value="1"/>
</dbReference>
<proteinExistence type="predicted"/>
<dbReference type="GO" id="GO:0061630">
    <property type="term" value="F:ubiquitin protein ligase activity"/>
    <property type="evidence" value="ECO:0007669"/>
    <property type="project" value="InterPro"/>
</dbReference>
<dbReference type="Gene3D" id="3.30.40.10">
    <property type="entry name" value="Zinc/RING finger domain, C3HC4 (zinc finger)"/>
    <property type="match status" value="1"/>
</dbReference>
<dbReference type="EMBL" id="CAJNOR010003113">
    <property type="protein sequence ID" value="CAF1378740.1"/>
    <property type="molecule type" value="Genomic_DNA"/>
</dbReference>
<dbReference type="GO" id="GO:0097505">
    <property type="term" value="C:Rad6-Rad18 complex"/>
    <property type="evidence" value="ECO:0007669"/>
    <property type="project" value="TreeGrafter"/>
</dbReference>
<dbReference type="GO" id="GO:0003697">
    <property type="term" value="F:single-stranded DNA binding"/>
    <property type="evidence" value="ECO:0007669"/>
    <property type="project" value="InterPro"/>
</dbReference>
<dbReference type="Proteomes" id="UP000663828">
    <property type="component" value="Unassembled WGS sequence"/>
</dbReference>
<evidence type="ECO:0000256" key="3">
    <source>
        <dbReference type="ARBA" id="ARBA00022833"/>
    </source>
</evidence>
<evidence type="ECO:0000313" key="7">
    <source>
        <dbReference type="EMBL" id="CAF1476725.1"/>
    </source>
</evidence>
<dbReference type="Proteomes" id="UP000663852">
    <property type="component" value="Unassembled WGS sequence"/>
</dbReference>
<dbReference type="EMBL" id="CAJNOJ010000528">
    <property type="protein sequence ID" value="CAF1476725.1"/>
    <property type="molecule type" value="Genomic_DNA"/>
</dbReference>
<evidence type="ECO:0000256" key="4">
    <source>
        <dbReference type="PROSITE-ProRule" id="PRU00175"/>
    </source>
</evidence>
<accession>A0A815RHY0</accession>
<keyword evidence="2 4" id="KW-0863">Zinc-finger</keyword>
<dbReference type="GO" id="GO:0008270">
    <property type="term" value="F:zinc ion binding"/>
    <property type="evidence" value="ECO:0007669"/>
    <property type="project" value="UniProtKB-KW"/>
</dbReference>
<dbReference type="GO" id="GO:0006301">
    <property type="term" value="P:DNA damage tolerance"/>
    <property type="evidence" value="ECO:0007669"/>
    <property type="project" value="InterPro"/>
</dbReference>
<feature type="domain" description="RING-type" evidence="5">
    <location>
        <begin position="6"/>
        <end position="52"/>
    </location>
</feature>
<dbReference type="SUPFAM" id="SSF57850">
    <property type="entry name" value="RING/U-box"/>
    <property type="match status" value="1"/>
</dbReference>
<protein>
    <recommendedName>
        <fullName evidence="5">RING-type domain-containing protein</fullName>
    </recommendedName>
</protein>
<reference evidence="7" key="1">
    <citation type="submission" date="2021-02" db="EMBL/GenBank/DDBJ databases">
        <authorList>
            <person name="Nowell W R."/>
        </authorList>
    </citation>
    <scope>NUCLEOTIDE SEQUENCE</scope>
</reference>
<keyword evidence="8" id="KW-1185">Reference proteome</keyword>